<accession>A0A1H0GEA3</accession>
<reference evidence="3" key="1">
    <citation type="submission" date="2016-10" db="EMBL/GenBank/DDBJ databases">
        <authorList>
            <person name="Varghese N."/>
            <person name="Submissions S."/>
        </authorList>
    </citation>
    <scope>NUCLEOTIDE SEQUENCE [LARGE SCALE GENOMIC DNA]</scope>
    <source>
        <strain evidence="3">BL47</strain>
    </source>
</reference>
<protein>
    <submittedName>
        <fullName evidence="2">Uncharacterized protein</fullName>
    </submittedName>
</protein>
<gene>
    <name evidence="2" type="ORF">SAMN05216360_11453</name>
</gene>
<proteinExistence type="predicted"/>
<feature type="region of interest" description="Disordered" evidence="1">
    <location>
        <begin position="73"/>
        <end position="106"/>
    </location>
</feature>
<dbReference type="Proteomes" id="UP000198704">
    <property type="component" value="Unassembled WGS sequence"/>
</dbReference>
<evidence type="ECO:0000256" key="1">
    <source>
        <dbReference type="SAM" id="MobiDB-lite"/>
    </source>
</evidence>
<sequence length="125" mass="13361">MGAMSMEALSATLWSLAAPGMTPKALRAAVRERHPEASKKDVVRAAFYALIDARSQDGQTLDALHRFALAERAPSDEPAEAIGKRRKKKHSRATEAARTETAVTETAVTETAVTEIVATETAEAA</sequence>
<name>A0A1H0GEA3_9HYPH</name>
<evidence type="ECO:0000313" key="3">
    <source>
        <dbReference type="Proteomes" id="UP000198704"/>
    </source>
</evidence>
<dbReference type="EMBL" id="FNHS01000014">
    <property type="protein sequence ID" value="SDO05237.1"/>
    <property type="molecule type" value="Genomic_DNA"/>
</dbReference>
<evidence type="ECO:0000313" key="2">
    <source>
        <dbReference type="EMBL" id="SDO05237.1"/>
    </source>
</evidence>
<organism evidence="2 3">
    <name type="scientific">Methylobacterium phyllostachyos</name>
    <dbReference type="NCBI Taxonomy" id="582672"/>
    <lineage>
        <taxon>Bacteria</taxon>
        <taxon>Pseudomonadati</taxon>
        <taxon>Pseudomonadota</taxon>
        <taxon>Alphaproteobacteria</taxon>
        <taxon>Hyphomicrobiales</taxon>
        <taxon>Methylobacteriaceae</taxon>
        <taxon>Methylobacterium</taxon>
    </lineage>
</organism>
<keyword evidence="3" id="KW-1185">Reference proteome</keyword>
<dbReference type="AlphaFoldDB" id="A0A1H0GEA3"/>